<keyword evidence="20" id="KW-0862">Zinc</keyword>
<evidence type="ECO:0000256" key="17">
    <source>
        <dbReference type="ARBA" id="ARBA00022771"/>
    </source>
</evidence>
<feature type="domain" description="UBP-type" evidence="36">
    <location>
        <begin position="1842"/>
        <end position="1942"/>
    </location>
</feature>
<keyword evidence="26" id="KW-0206">Cytoskeleton</keyword>
<keyword evidence="11" id="KW-0963">Cytoplasm</keyword>
<dbReference type="GO" id="GO:0005813">
    <property type="term" value="C:centrosome"/>
    <property type="evidence" value="ECO:0007669"/>
    <property type="project" value="UniProtKB-SubCell"/>
</dbReference>
<evidence type="ECO:0000256" key="31">
    <source>
        <dbReference type="ARBA" id="ARBA00050910"/>
    </source>
</evidence>
<dbReference type="PANTHER" id="PTHR10625">
    <property type="entry name" value="HISTONE DEACETYLASE HDAC1-RELATED"/>
    <property type="match status" value="1"/>
</dbReference>
<accession>A0AAW0T4N5</accession>
<name>A0AAW0T4N5_SCYPA</name>
<dbReference type="InterPro" id="IPR023696">
    <property type="entry name" value="Ureohydrolase_dom_sf"/>
</dbReference>
<evidence type="ECO:0000256" key="35">
    <source>
        <dbReference type="SAM" id="MobiDB-lite"/>
    </source>
</evidence>
<dbReference type="GO" id="GO:0030424">
    <property type="term" value="C:axon"/>
    <property type="evidence" value="ECO:0007669"/>
    <property type="project" value="UniProtKB-SubCell"/>
</dbReference>
<evidence type="ECO:0000256" key="5">
    <source>
        <dbReference type="ARBA" id="ARBA00004300"/>
    </source>
</evidence>
<dbReference type="GO" id="GO:0000118">
    <property type="term" value="C:histone deacetylase complex"/>
    <property type="evidence" value="ECO:0007669"/>
    <property type="project" value="TreeGrafter"/>
</dbReference>
<dbReference type="PROSITE" id="PS50271">
    <property type="entry name" value="ZF_UBP"/>
    <property type="match status" value="1"/>
</dbReference>
<evidence type="ECO:0000259" key="36">
    <source>
        <dbReference type="PROSITE" id="PS50271"/>
    </source>
</evidence>
<feature type="compositionally biased region" description="Polar residues" evidence="35">
    <location>
        <begin position="1028"/>
        <end position="1038"/>
    </location>
</feature>
<evidence type="ECO:0000256" key="11">
    <source>
        <dbReference type="ARBA" id="ARBA00022490"/>
    </source>
</evidence>
<evidence type="ECO:0000256" key="4">
    <source>
        <dbReference type="ARBA" id="ARBA00004279"/>
    </source>
</evidence>
<evidence type="ECO:0000256" key="27">
    <source>
        <dbReference type="ARBA" id="ARBA00023242"/>
    </source>
</evidence>
<evidence type="ECO:0000256" key="9">
    <source>
        <dbReference type="ARBA" id="ARBA00007738"/>
    </source>
</evidence>
<dbReference type="GO" id="GO:0051646">
    <property type="term" value="P:mitochondrion localization"/>
    <property type="evidence" value="ECO:0007669"/>
    <property type="project" value="UniProtKB-ARBA"/>
</dbReference>
<dbReference type="PRINTS" id="PR01270">
    <property type="entry name" value="HDASUPER"/>
</dbReference>
<evidence type="ECO:0000256" key="15">
    <source>
        <dbReference type="ARBA" id="ARBA00022723"/>
    </source>
</evidence>
<dbReference type="GO" id="GO:0040029">
    <property type="term" value="P:epigenetic regulation of gene expression"/>
    <property type="evidence" value="ECO:0007669"/>
    <property type="project" value="TreeGrafter"/>
</dbReference>
<evidence type="ECO:0000256" key="32">
    <source>
        <dbReference type="ARBA" id="ARBA00068733"/>
    </source>
</evidence>
<feature type="compositionally biased region" description="Polar residues" evidence="35">
    <location>
        <begin position="1011"/>
        <end position="1021"/>
    </location>
</feature>
<comment type="pathway">
    <text evidence="8">Protein modification; protein ubiquitination.</text>
</comment>
<dbReference type="Gene3D" id="3.30.40.10">
    <property type="entry name" value="Zinc/RING finger domain, C3HC4 (zinc finger)"/>
    <property type="match status" value="1"/>
</dbReference>
<evidence type="ECO:0000256" key="26">
    <source>
        <dbReference type="ARBA" id="ARBA00023212"/>
    </source>
</evidence>
<evidence type="ECO:0000256" key="30">
    <source>
        <dbReference type="ARBA" id="ARBA00049136"/>
    </source>
</evidence>
<proteinExistence type="inferred from homology"/>
<dbReference type="InterPro" id="IPR023801">
    <property type="entry name" value="His_deacetylse_dom"/>
</dbReference>
<dbReference type="InterPro" id="IPR013083">
    <property type="entry name" value="Znf_RING/FYVE/PHD"/>
</dbReference>
<keyword evidence="24" id="KW-0804">Transcription</keyword>
<evidence type="ECO:0000256" key="10">
    <source>
        <dbReference type="ARBA" id="ARBA00022481"/>
    </source>
</evidence>
<keyword evidence="18" id="KW-0833">Ubl conjugation pathway</keyword>
<evidence type="ECO:0000256" key="13">
    <source>
        <dbReference type="ARBA" id="ARBA00022553"/>
    </source>
</evidence>
<comment type="catalytic activity">
    <reaction evidence="31">
        <text>N(6)-acetyl-L-lysyl-[alpha-tubulin] + H2O = L-lysyl-[alpha-tubulin] + acetate</text>
        <dbReference type="Rhea" id="RHEA:21548"/>
        <dbReference type="Rhea" id="RHEA-COMP:11278"/>
        <dbReference type="Rhea" id="RHEA-COMP:11279"/>
        <dbReference type="ChEBI" id="CHEBI:15377"/>
        <dbReference type="ChEBI" id="CHEBI:29969"/>
        <dbReference type="ChEBI" id="CHEBI:30089"/>
        <dbReference type="ChEBI" id="CHEBI:61930"/>
    </reaction>
    <physiologicalReaction direction="left-to-right" evidence="31">
        <dbReference type="Rhea" id="RHEA:21549"/>
    </physiologicalReaction>
</comment>
<dbReference type="GO" id="GO:0141221">
    <property type="term" value="F:histone deacetylase activity, hydrolytic mechanism"/>
    <property type="evidence" value="ECO:0007669"/>
    <property type="project" value="UniProtKB-EC"/>
</dbReference>
<reference evidence="37 38" key="1">
    <citation type="submission" date="2023-03" db="EMBL/GenBank/DDBJ databases">
        <title>High-quality genome of Scylla paramamosain provides insights in environmental adaptation.</title>
        <authorList>
            <person name="Zhang L."/>
        </authorList>
    </citation>
    <scope>NUCLEOTIDE SEQUENCE [LARGE SCALE GENOMIC DNA]</scope>
    <source>
        <strain evidence="37">LZ_2023a</strain>
        <tissue evidence="37">Muscle</tissue>
    </source>
</reference>
<dbReference type="GO" id="GO:0043204">
    <property type="term" value="C:perikaryon"/>
    <property type="evidence" value="ECO:0007669"/>
    <property type="project" value="UniProtKB-SubCell"/>
</dbReference>
<dbReference type="SUPFAM" id="SSF57850">
    <property type="entry name" value="RING/U-box"/>
    <property type="match status" value="1"/>
</dbReference>
<evidence type="ECO:0000256" key="34">
    <source>
        <dbReference type="PROSITE-ProRule" id="PRU00502"/>
    </source>
</evidence>
<evidence type="ECO:0000256" key="23">
    <source>
        <dbReference type="ARBA" id="ARBA00023015"/>
    </source>
</evidence>
<feature type="region of interest" description="Disordered" evidence="35">
    <location>
        <begin position="41"/>
        <end position="88"/>
    </location>
</feature>
<dbReference type="GO" id="GO:0030425">
    <property type="term" value="C:dendrite"/>
    <property type="evidence" value="ECO:0007669"/>
    <property type="project" value="UniProtKB-SubCell"/>
</dbReference>
<keyword evidence="21" id="KW-0832">Ubl conjugation</keyword>
<evidence type="ECO:0000256" key="12">
    <source>
        <dbReference type="ARBA" id="ARBA00022491"/>
    </source>
</evidence>
<evidence type="ECO:0000256" key="7">
    <source>
        <dbReference type="ARBA" id="ARBA00004489"/>
    </source>
</evidence>
<dbReference type="InterPro" id="IPR037138">
    <property type="entry name" value="His_deacetylse_dom_sf"/>
</dbReference>
<feature type="region of interest" description="Disordered" evidence="35">
    <location>
        <begin position="998"/>
        <end position="1051"/>
    </location>
</feature>
<evidence type="ECO:0000256" key="25">
    <source>
        <dbReference type="ARBA" id="ARBA00023203"/>
    </source>
</evidence>
<comment type="catalytic activity">
    <reaction evidence="30">
        <text>N(6)-acetyl-L-lysyl-[protein] + H2O = L-lysyl-[protein] + acetate</text>
        <dbReference type="Rhea" id="RHEA:58108"/>
        <dbReference type="Rhea" id="RHEA-COMP:9752"/>
        <dbReference type="Rhea" id="RHEA-COMP:10731"/>
        <dbReference type="ChEBI" id="CHEBI:15377"/>
        <dbReference type="ChEBI" id="CHEBI:29969"/>
        <dbReference type="ChEBI" id="CHEBI:30089"/>
        <dbReference type="ChEBI" id="CHEBI:61930"/>
    </reaction>
    <physiologicalReaction direction="left-to-right" evidence="30">
        <dbReference type="Rhea" id="RHEA:58109"/>
    </physiologicalReaction>
</comment>
<keyword evidence="38" id="KW-1185">Reference proteome</keyword>
<evidence type="ECO:0000313" key="38">
    <source>
        <dbReference type="Proteomes" id="UP001487740"/>
    </source>
</evidence>
<dbReference type="CDD" id="cd10002">
    <property type="entry name" value="HDAC10_HDAC6-dom1"/>
    <property type="match status" value="1"/>
</dbReference>
<organism evidence="37 38">
    <name type="scientific">Scylla paramamosain</name>
    <name type="common">Mud crab</name>
    <dbReference type="NCBI Taxonomy" id="85552"/>
    <lineage>
        <taxon>Eukaryota</taxon>
        <taxon>Metazoa</taxon>
        <taxon>Ecdysozoa</taxon>
        <taxon>Arthropoda</taxon>
        <taxon>Crustacea</taxon>
        <taxon>Multicrustacea</taxon>
        <taxon>Malacostraca</taxon>
        <taxon>Eumalacostraca</taxon>
        <taxon>Eucarida</taxon>
        <taxon>Decapoda</taxon>
        <taxon>Pleocyemata</taxon>
        <taxon>Brachyura</taxon>
        <taxon>Eubrachyura</taxon>
        <taxon>Portunoidea</taxon>
        <taxon>Portunidae</taxon>
        <taxon>Portuninae</taxon>
        <taxon>Scylla</taxon>
    </lineage>
</organism>
<keyword evidence="12" id="KW-0678">Repressor</keyword>
<dbReference type="FunFam" id="3.30.40.10:FF:000342">
    <property type="entry name" value="Histone deacetylase 6"/>
    <property type="match status" value="1"/>
</dbReference>
<keyword evidence="14" id="KW-0808">Transferase</keyword>
<keyword evidence="13" id="KW-0597">Phosphoprotein</keyword>
<comment type="caution">
    <text evidence="37">The sequence shown here is derived from an EMBL/GenBank/DDBJ whole genome shotgun (WGS) entry which is preliminary data.</text>
</comment>
<evidence type="ECO:0000256" key="3">
    <source>
        <dbReference type="ARBA" id="ARBA00004123"/>
    </source>
</evidence>
<evidence type="ECO:0000313" key="37">
    <source>
        <dbReference type="EMBL" id="KAK8381915.1"/>
    </source>
</evidence>
<evidence type="ECO:0000256" key="24">
    <source>
        <dbReference type="ARBA" id="ARBA00023163"/>
    </source>
</evidence>
<dbReference type="InterPro" id="IPR001607">
    <property type="entry name" value="Znf_UBP"/>
</dbReference>
<keyword evidence="16" id="KW-0677">Repeat</keyword>
<dbReference type="GO" id="GO:0051129">
    <property type="term" value="P:negative regulation of cellular component organization"/>
    <property type="evidence" value="ECO:0007669"/>
    <property type="project" value="UniProtKB-ARBA"/>
</dbReference>
<dbReference type="GO" id="GO:0032886">
    <property type="term" value="P:regulation of microtubule-based process"/>
    <property type="evidence" value="ECO:0007669"/>
    <property type="project" value="UniProtKB-ARBA"/>
</dbReference>
<dbReference type="FunFam" id="3.40.800.20:FF:000005">
    <property type="entry name" value="histone deacetylase 6"/>
    <property type="match status" value="2"/>
</dbReference>
<keyword evidence="28" id="KW-0966">Cell projection</keyword>
<evidence type="ECO:0000256" key="28">
    <source>
        <dbReference type="ARBA" id="ARBA00023273"/>
    </source>
</evidence>
<evidence type="ECO:0000256" key="20">
    <source>
        <dbReference type="ARBA" id="ARBA00022833"/>
    </source>
</evidence>
<evidence type="ECO:0000256" key="1">
    <source>
        <dbReference type="ARBA" id="ARBA00001947"/>
    </source>
</evidence>
<evidence type="ECO:0000256" key="21">
    <source>
        <dbReference type="ARBA" id="ARBA00022843"/>
    </source>
</evidence>
<protein>
    <recommendedName>
        <fullName evidence="32">Protein deacetylase HDAC6</fullName>
    </recommendedName>
    <alternativeName>
        <fullName evidence="33">Tubulin-lysine deacetylase HDAC6</fullName>
    </alternativeName>
</protein>
<evidence type="ECO:0000256" key="22">
    <source>
        <dbReference type="ARBA" id="ARBA00022853"/>
    </source>
</evidence>
<evidence type="ECO:0000256" key="19">
    <source>
        <dbReference type="ARBA" id="ARBA00022801"/>
    </source>
</evidence>
<evidence type="ECO:0000256" key="8">
    <source>
        <dbReference type="ARBA" id="ARBA00004906"/>
    </source>
</evidence>
<evidence type="ECO:0000256" key="18">
    <source>
        <dbReference type="ARBA" id="ARBA00022786"/>
    </source>
</evidence>
<dbReference type="GO" id="GO:0003779">
    <property type="term" value="F:actin binding"/>
    <property type="evidence" value="ECO:0007669"/>
    <property type="project" value="UniProtKB-KW"/>
</dbReference>
<keyword evidence="19" id="KW-0378">Hydrolase</keyword>
<dbReference type="Pfam" id="PF00850">
    <property type="entry name" value="Hist_deacetyl"/>
    <property type="match status" value="3"/>
</dbReference>
<keyword evidence="27" id="KW-0539">Nucleus</keyword>
<dbReference type="EMBL" id="JARAKH010000039">
    <property type="protein sequence ID" value="KAK8381915.1"/>
    <property type="molecule type" value="Genomic_DNA"/>
</dbReference>
<sequence length="1946" mass="214064">MLTPHATHAAQLAISEYLMPCQEECACHSHLVSFHLMAEDKPQRKTSGRNPQRGQPPGGAGGAAAAVAASDGKIKETAPRESGGVGKNRRLASIRSRISIEELKNVYKRQVTLSQDDSVEPLFDPMAKAQECLKVVRGKTGVVYCSQMTNHHCFWDPQHVEKPERLLCILDRCLELGLLQECEQLECRAAKEEEVLNLHSPAHFGLLQTTSGITDQDKLEDLSSRFDSVYFHPGTCKKCPIGSRLQNGFAIVRPPGHHAMESEFCGFCFINNVALATRHALNTHGLSRILIVDWDVHHGQGTQQAFYSDPRVLYFSIHRYEHGSFWPNLRESNYDYIGQGNGKGFNFNVPLNSTGMANQDFLAILHQVLLPVAYEFNPELVVVSAGFDAAIGCPEGEMEVTPGLYAHLTSHLMALAHGKVAVVLEGGYYLPSLAESAAMTLSALLGHPCPSLMDPIIQPSESLQEALLSLVYVQRPYWKCFQYQGSFSLEKVRGDSDPKIFTPSLSFMGLTSSRPLRFPTRDYIEPQTPEALQRVDDKFQSLQQREGVRLRLEPRLCLVYDEGMELHHSLTEGEHPERPERIRRVWEMLCRVGVVERCRVLQSRRAQREEVELVHTKEHMEFMYKLESMDEEELQILQESYKSVYLHPKTNDCALLSAGSLLQVVEEVWQGRARAGVGLIRPPGHHAEPDQPHGFCFYNNVAVAARHAIHNLGCQRVLIVDWDVHHGNGIQHAFEEEPRVLYVSLHRYDHGLFFPSSEDANFDRVGRGPGEGFTINIPWNKSGMGDAEYMAAFTQVVLPVAYQFNPQLVLVAAGFDAARGDPLGGCRTSPECYGHMTSLLSGLAEGRAVLALEGGYNLTTISYCMTLCAKALLGDPMPPLEAQLVPNKSAVQTINDVINTHSKYWSALCFQVDLPLQDVLQQGCGGGPQGVDSGVSGSEASLSPSPISIPSPAKSSPDSSPSTTATTSPYVSAPSSPAKPILMECEVKAGDVQECLPDSKETASSVGARPRTQQQKNSPNRTPHRPRQASNQSVGRQRSTPKKHGKISAAMQAAVASQSLVKGPTGVVCVERDKGGSPVETVVNQCLAFDLWQACSVLPSQPAMKAEVFPEKILQHLCSVSVMSGQHQEGTGDVSLQVAGSVARLLQEVLDGKFQNGMALMQAIDGLHCGVAMAVYSVLGIHRKARVVIVDFGNCVELGILEHVFSHEPRVLVLSVRQCQYASQSTSRNKERCSNFLNIDINCNIAENSRDYLTLAHQVLLPVVYEFQPDLVVMTAAFEWNIYPAFLSNMAGLFMPVTSDRLVMAVEIDQQGSKIAGEGIVGALSTLLGSSWHPKMMLESGSLRPELCQTILQVMKAQQGSWKSLRYHALASLVTSSSGKQESLLLNRLHQQIIKPQEDVSSEPKEQQCLKAGQSVCLVYSESMKEHISYADSTHPECPDRISCIFEQLCNFGIVERCHRLKPREATLQELERVHSSRHIKFMSGLQAMKPSELHHLANSFDSIYLHRRTNHCALLAAGSVLTTVDCVMSGSCQHGMAVVRPPGHHAERNNPCGFCFYNSVGVAAQHAITSHHLERVLVLDWDVHHGNGTQHMFESDPRVLYISIHRYDHGRFFPGSADANYNRVGLKKGKGFNINIPWNNGGMGDAEYLAAFLEVVLPVATEFNPQLVLVSAGFDAAVGDPLGGYNVTPECYGHMTKFLTSVGDGRVIVALEGGYNLTSISYCMTLCAKALLGDPLPSLSGNLTPCQNAVDSLTSVVGAHCKFWSSLNLKGKMVESPRKQNSFKSTQRPISSTTSAQAVDELAASLCQVNIGEASPRRTQTEEKKEETSGAQELYAVVPVSWCPHLEEVQPVPDGTLSTSSACEECHDTSENWCCLTCYKVLCGRFVAEHMLMHGVCEEHHLVLSFSDLSTWCYACDSYVHNPALFEAKRAAHLDKFGLEPPECS</sequence>
<feature type="compositionally biased region" description="Low complexity" evidence="35">
    <location>
        <begin position="932"/>
        <end position="977"/>
    </location>
</feature>
<dbReference type="SUPFAM" id="SSF52768">
    <property type="entry name" value="Arginase/deacetylase"/>
    <property type="match status" value="4"/>
</dbReference>
<gene>
    <name evidence="37" type="ORF">O3P69_015135</name>
</gene>
<dbReference type="Proteomes" id="UP001487740">
    <property type="component" value="Unassembled WGS sequence"/>
</dbReference>
<feature type="region of interest" description="Disordered" evidence="35">
    <location>
        <begin position="925"/>
        <end position="977"/>
    </location>
</feature>
<comment type="subcellular location">
    <subcellularLocation>
        <location evidence="7">Cell projection</location>
        <location evidence="7">Axon</location>
    </subcellularLocation>
    <subcellularLocation>
        <location evidence="4">Cell projection</location>
        <location evidence="4">Dendrite</location>
    </subcellularLocation>
    <subcellularLocation>
        <location evidence="2">Cytoplasm</location>
        <location evidence="2">Cytoskeleton</location>
        <location evidence="2">Cilium basal body</location>
    </subcellularLocation>
    <subcellularLocation>
        <location evidence="5">Cytoplasm</location>
        <location evidence="5">Cytoskeleton</location>
        <location evidence="5">Microtubule organizing center</location>
        <location evidence="5">Centrosome</location>
    </subcellularLocation>
    <subcellularLocation>
        <location evidence="3">Nucleus</location>
    </subcellularLocation>
    <subcellularLocation>
        <location evidence="6">Perikaryon</location>
    </subcellularLocation>
</comment>
<keyword evidence="15" id="KW-0479">Metal-binding</keyword>
<keyword evidence="22" id="KW-0156">Chromatin regulator</keyword>
<dbReference type="Pfam" id="PF02148">
    <property type="entry name" value="zf-UBP"/>
    <property type="match status" value="1"/>
</dbReference>
<keyword evidence="23" id="KW-0805">Transcription regulation</keyword>
<dbReference type="PANTHER" id="PTHR10625:SF38">
    <property type="entry name" value="HISTONE DEACETYLASE 6, ISOFORM G"/>
    <property type="match status" value="1"/>
</dbReference>
<dbReference type="Gene3D" id="3.40.800.20">
    <property type="entry name" value="Histone deacetylase domain"/>
    <property type="match status" value="4"/>
</dbReference>
<evidence type="ECO:0000256" key="16">
    <source>
        <dbReference type="ARBA" id="ARBA00022737"/>
    </source>
</evidence>
<evidence type="ECO:0000256" key="6">
    <source>
        <dbReference type="ARBA" id="ARBA00004484"/>
    </source>
</evidence>
<evidence type="ECO:0000256" key="33">
    <source>
        <dbReference type="ARBA" id="ARBA00082852"/>
    </source>
</evidence>
<keyword evidence="17 34" id="KW-0863">Zinc-finger</keyword>
<dbReference type="GO" id="GO:0016740">
    <property type="term" value="F:transferase activity"/>
    <property type="evidence" value="ECO:0007669"/>
    <property type="project" value="UniProtKB-KW"/>
</dbReference>
<evidence type="ECO:0000256" key="29">
    <source>
        <dbReference type="ARBA" id="ARBA00048287"/>
    </source>
</evidence>
<evidence type="ECO:0000256" key="14">
    <source>
        <dbReference type="ARBA" id="ARBA00022679"/>
    </source>
</evidence>
<dbReference type="SMART" id="SM00290">
    <property type="entry name" value="ZnF_UBP"/>
    <property type="match status" value="1"/>
</dbReference>
<keyword evidence="10" id="KW-0488">Methylation</keyword>
<dbReference type="GO" id="GO:0008270">
    <property type="term" value="F:zinc ion binding"/>
    <property type="evidence" value="ECO:0007669"/>
    <property type="project" value="UniProtKB-KW"/>
</dbReference>
<dbReference type="GO" id="GO:0006950">
    <property type="term" value="P:response to stress"/>
    <property type="evidence" value="ECO:0007669"/>
    <property type="project" value="UniProtKB-ARBA"/>
</dbReference>
<comment type="cofactor">
    <cofactor evidence="1">
        <name>Zn(2+)</name>
        <dbReference type="ChEBI" id="CHEBI:29105"/>
    </cofactor>
</comment>
<comment type="catalytic activity">
    <reaction evidence="29">
        <text>N(6)-acetyl-L-lysyl-[histone] + H2O = L-lysyl-[histone] + acetate</text>
        <dbReference type="Rhea" id="RHEA:58196"/>
        <dbReference type="Rhea" id="RHEA-COMP:9845"/>
        <dbReference type="Rhea" id="RHEA-COMP:11338"/>
        <dbReference type="ChEBI" id="CHEBI:15377"/>
        <dbReference type="ChEBI" id="CHEBI:29969"/>
        <dbReference type="ChEBI" id="CHEBI:30089"/>
        <dbReference type="ChEBI" id="CHEBI:61930"/>
        <dbReference type="EC" id="3.5.1.98"/>
    </reaction>
</comment>
<evidence type="ECO:0000256" key="2">
    <source>
        <dbReference type="ARBA" id="ARBA00004120"/>
    </source>
</evidence>
<comment type="similarity">
    <text evidence="9">Belongs to the histone deacetylase family. HD type 2 subfamily.</text>
</comment>
<keyword evidence="25" id="KW-0009">Actin-binding</keyword>
<dbReference type="InterPro" id="IPR000286">
    <property type="entry name" value="HDACs"/>
</dbReference>